<feature type="compositionally biased region" description="Basic and acidic residues" evidence="1">
    <location>
        <begin position="216"/>
        <end position="226"/>
    </location>
</feature>
<dbReference type="STRING" id="2025994.A0A2T3A602"/>
<proteinExistence type="predicted"/>
<evidence type="ECO:0000256" key="2">
    <source>
        <dbReference type="SAM" id="Phobius"/>
    </source>
</evidence>
<dbReference type="SUPFAM" id="SSF46565">
    <property type="entry name" value="Chaperone J-domain"/>
    <property type="match status" value="1"/>
</dbReference>
<dbReference type="Pfam" id="PF00226">
    <property type="entry name" value="DnaJ"/>
    <property type="match status" value="1"/>
</dbReference>
<dbReference type="InterPro" id="IPR052763">
    <property type="entry name" value="DnaJ_C4"/>
</dbReference>
<evidence type="ECO:0000313" key="4">
    <source>
        <dbReference type="EMBL" id="PSR83526.1"/>
    </source>
</evidence>
<protein>
    <recommendedName>
        <fullName evidence="3">J domain-containing protein</fullName>
    </recommendedName>
</protein>
<dbReference type="PROSITE" id="PS50076">
    <property type="entry name" value="DNAJ_2"/>
    <property type="match status" value="1"/>
</dbReference>
<sequence>MSPVRVSSLCAALHVKPQSASTSSSTTSSSTTSSYSSPPALLIIRRNHHCHKKNTDSASPWPLSCGGCASRRLFHASPPRRDGLESRNHYETLNVQTNASPGDIKKSFYALSKTHHPDHNPSDPNASRRFMRISEAYNTLSCPDNRAKYDRDVLCLHNHRASSGGGGAPHHRGGSYSSTGPGPAGARPASGLSRRRGTFRGPPPSFYRSGGWGTYTDKRSRAHEESTGAGATRGGSDANRDRGDFHSGAAGYASYSAAWQAGGGPGGDAGTGTAGGMGYGQQPFGRGAWSTGDMPHFDNEAKAAHTRTQAKVDEIRARKIARHFGATTGSTADFSEIGTFFAIVGVLGVAVSVPFFIYRGWNISGKRSKDKK</sequence>
<feature type="compositionally biased region" description="Low complexity" evidence="1">
    <location>
        <begin position="174"/>
        <end position="191"/>
    </location>
</feature>
<evidence type="ECO:0000256" key="1">
    <source>
        <dbReference type="SAM" id="MobiDB-lite"/>
    </source>
</evidence>
<evidence type="ECO:0000259" key="3">
    <source>
        <dbReference type="PROSITE" id="PS50076"/>
    </source>
</evidence>
<keyword evidence="2" id="KW-0812">Transmembrane</keyword>
<dbReference type="OrthoDB" id="10250354at2759"/>
<dbReference type="CDD" id="cd06257">
    <property type="entry name" value="DnaJ"/>
    <property type="match status" value="1"/>
</dbReference>
<dbReference type="AlphaFoldDB" id="A0A2T3A602"/>
<organism evidence="4 5">
    <name type="scientific">Coniella lustricola</name>
    <dbReference type="NCBI Taxonomy" id="2025994"/>
    <lineage>
        <taxon>Eukaryota</taxon>
        <taxon>Fungi</taxon>
        <taxon>Dikarya</taxon>
        <taxon>Ascomycota</taxon>
        <taxon>Pezizomycotina</taxon>
        <taxon>Sordariomycetes</taxon>
        <taxon>Sordariomycetidae</taxon>
        <taxon>Diaporthales</taxon>
        <taxon>Schizoparmaceae</taxon>
        <taxon>Coniella</taxon>
    </lineage>
</organism>
<dbReference type="Proteomes" id="UP000241462">
    <property type="component" value="Unassembled WGS sequence"/>
</dbReference>
<dbReference type="EMBL" id="KZ678459">
    <property type="protein sequence ID" value="PSR83526.1"/>
    <property type="molecule type" value="Genomic_DNA"/>
</dbReference>
<dbReference type="InterPro" id="IPR001623">
    <property type="entry name" value="DnaJ_domain"/>
</dbReference>
<dbReference type="PRINTS" id="PR00625">
    <property type="entry name" value="JDOMAIN"/>
</dbReference>
<name>A0A2T3A602_9PEZI</name>
<dbReference type="Gene3D" id="1.10.287.110">
    <property type="entry name" value="DnaJ domain"/>
    <property type="match status" value="1"/>
</dbReference>
<gene>
    <name evidence="4" type="ORF">BD289DRAFT_282110</name>
</gene>
<evidence type="ECO:0000313" key="5">
    <source>
        <dbReference type="Proteomes" id="UP000241462"/>
    </source>
</evidence>
<dbReference type="InterPro" id="IPR036869">
    <property type="entry name" value="J_dom_sf"/>
</dbReference>
<dbReference type="InParanoid" id="A0A2T3A602"/>
<keyword evidence="5" id="KW-1185">Reference proteome</keyword>
<reference evidence="4 5" key="1">
    <citation type="journal article" date="2018" name="Mycol. Prog.">
        <title>Coniella lustricola, a new species from submerged detritus.</title>
        <authorList>
            <person name="Raudabaugh D.B."/>
            <person name="Iturriaga T."/>
            <person name="Carver A."/>
            <person name="Mondo S."/>
            <person name="Pangilinan J."/>
            <person name="Lipzen A."/>
            <person name="He G."/>
            <person name="Amirebrahimi M."/>
            <person name="Grigoriev I.V."/>
            <person name="Miller A.N."/>
        </authorList>
    </citation>
    <scope>NUCLEOTIDE SEQUENCE [LARGE SCALE GENOMIC DNA]</scope>
    <source>
        <strain evidence="4 5">B22-T-1</strain>
    </source>
</reference>
<dbReference type="SMART" id="SM00271">
    <property type="entry name" value="DnaJ"/>
    <property type="match status" value="1"/>
</dbReference>
<dbReference type="PANTHER" id="PTHR44825:SF1">
    <property type="entry name" value="DNAJ HOMOLOG SUBFAMILY C MEMBER 4"/>
    <property type="match status" value="1"/>
</dbReference>
<keyword evidence="2" id="KW-1133">Transmembrane helix</keyword>
<accession>A0A2T3A602</accession>
<feature type="transmembrane region" description="Helical" evidence="2">
    <location>
        <begin position="340"/>
        <end position="361"/>
    </location>
</feature>
<feature type="region of interest" description="Disordered" evidence="1">
    <location>
        <begin position="160"/>
        <end position="245"/>
    </location>
</feature>
<keyword evidence="2" id="KW-0472">Membrane</keyword>
<feature type="domain" description="J" evidence="3">
    <location>
        <begin position="88"/>
        <end position="153"/>
    </location>
</feature>
<dbReference type="PANTHER" id="PTHR44825">
    <property type="match status" value="1"/>
</dbReference>